<gene>
    <name evidence="8 10" type="primary">argA</name>
    <name evidence="10" type="ORF">FEA48_10655</name>
</gene>
<comment type="subcellular location">
    <subcellularLocation>
        <location evidence="8">Cytoplasm</location>
    </subcellularLocation>
</comment>
<dbReference type="InterPro" id="IPR000182">
    <property type="entry name" value="GNAT_dom"/>
</dbReference>
<comment type="similarity">
    <text evidence="2 8">Belongs to the acetyltransferase family. ArgA subfamily.</text>
</comment>
<reference evidence="11" key="2">
    <citation type="submission" date="2019-06" db="EMBL/GenBank/DDBJ databases">
        <title>AzeR, a transcriptional regulator that responds to azelaic acid in Pseudomonas nitroreducens.</title>
        <authorList>
            <person name="Bez C."/>
            <person name="Javvadi S.G."/>
            <person name="Bertani I."/>
            <person name="Devescovi G."/>
            <person name="Studholme D.J."/>
            <person name="Geller A."/>
            <person name="Levy A."/>
            <person name="Venturi V."/>
        </authorList>
    </citation>
    <scope>NUCLEOTIDE SEQUENCE [LARGE SCALE GENOMIC DNA]</scope>
    <source>
        <strain evidence="11">DSM 9128</strain>
    </source>
</reference>
<dbReference type="EC" id="2.3.1.1" evidence="8"/>
<reference evidence="10 11" key="1">
    <citation type="submission" date="2019-05" db="EMBL/GenBank/DDBJ databases">
        <authorList>
            <person name="Moore K."/>
            <person name="O'Neill P."/>
            <person name="Farbos A."/>
            <person name="Studholme D.J."/>
        </authorList>
    </citation>
    <scope>NUCLEOTIDE SEQUENCE [LARGE SCALE GENOMIC DNA]</scope>
    <source>
        <strain evidence="10 11">DSM 9128</strain>
    </source>
</reference>
<comment type="catalytic activity">
    <reaction evidence="7 8">
        <text>L-glutamate + acetyl-CoA = N-acetyl-L-glutamate + CoA + H(+)</text>
        <dbReference type="Rhea" id="RHEA:24292"/>
        <dbReference type="ChEBI" id="CHEBI:15378"/>
        <dbReference type="ChEBI" id="CHEBI:29985"/>
        <dbReference type="ChEBI" id="CHEBI:44337"/>
        <dbReference type="ChEBI" id="CHEBI:57287"/>
        <dbReference type="ChEBI" id="CHEBI:57288"/>
        <dbReference type="EC" id="2.3.1.1"/>
    </reaction>
</comment>
<keyword evidence="5 8" id="KW-0808">Transferase</keyword>
<feature type="domain" description="N-acetyltransferase" evidence="9">
    <location>
        <begin position="286"/>
        <end position="425"/>
    </location>
</feature>
<dbReference type="Pfam" id="PF13508">
    <property type="entry name" value="Acetyltransf_7"/>
    <property type="match status" value="1"/>
</dbReference>
<keyword evidence="8" id="KW-0963">Cytoplasm</keyword>
<keyword evidence="6 8" id="KW-0012">Acyltransferase</keyword>
<dbReference type="PIRSF" id="PIRSF000423">
    <property type="entry name" value="ArgA"/>
    <property type="match status" value="1"/>
</dbReference>
<dbReference type="CDD" id="cd04237">
    <property type="entry name" value="AAK_NAGS-ABP"/>
    <property type="match status" value="1"/>
</dbReference>
<dbReference type="PROSITE" id="PS51186">
    <property type="entry name" value="GNAT"/>
    <property type="match status" value="1"/>
</dbReference>
<dbReference type="InterPro" id="IPR010167">
    <property type="entry name" value="NH2A_AcTrfase"/>
</dbReference>
<dbReference type="SUPFAM" id="SSF53633">
    <property type="entry name" value="Carbamate kinase-like"/>
    <property type="match status" value="1"/>
</dbReference>
<evidence type="ECO:0000313" key="11">
    <source>
        <dbReference type="Proteomes" id="UP000307510"/>
    </source>
</evidence>
<dbReference type="EMBL" id="VASG01000003">
    <property type="protein sequence ID" value="TLP74670.1"/>
    <property type="molecule type" value="Genomic_DNA"/>
</dbReference>
<organism evidence="10 11">
    <name type="scientific">Pseudomonas nitroreducens</name>
    <dbReference type="NCBI Taxonomy" id="46680"/>
    <lineage>
        <taxon>Bacteria</taxon>
        <taxon>Pseudomonadati</taxon>
        <taxon>Pseudomonadota</taxon>
        <taxon>Gammaproteobacteria</taxon>
        <taxon>Pseudomonadales</taxon>
        <taxon>Pseudomonadaceae</taxon>
        <taxon>Pseudomonas</taxon>
    </lineage>
</organism>
<dbReference type="Gene3D" id="3.40.1160.10">
    <property type="entry name" value="Acetylglutamate kinase-like"/>
    <property type="match status" value="1"/>
</dbReference>
<evidence type="ECO:0000256" key="4">
    <source>
        <dbReference type="ARBA" id="ARBA00022605"/>
    </source>
</evidence>
<dbReference type="GO" id="GO:0005737">
    <property type="term" value="C:cytoplasm"/>
    <property type="evidence" value="ECO:0007669"/>
    <property type="project" value="UniProtKB-SubCell"/>
</dbReference>
<evidence type="ECO:0000259" key="9">
    <source>
        <dbReference type="PROSITE" id="PS51186"/>
    </source>
</evidence>
<name>A0A5R9A7Z6_PSENT</name>
<evidence type="ECO:0000256" key="7">
    <source>
        <dbReference type="ARBA" id="ARBA00048372"/>
    </source>
</evidence>
<dbReference type="InterPro" id="IPR036393">
    <property type="entry name" value="AceGlu_kinase-like_sf"/>
</dbReference>
<evidence type="ECO:0000256" key="3">
    <source>
        <dbReference type="ARBA" id="ARBA00022571"/>
    </source>
</evidence>
<proteinExistence type="inferred from homology"/>
<dbReference type="NCBIfam" id="NF003641">
    <property type="entry name" value="PRK05279.1"/>
    <property type="match status" value="1"/>
</dbReference>
<evidence type="ECO:0000256" key="2">
    <source>
        <dbReference type="ARBA" id="ARBA00009145"/>
    </source>
</evidence>
<evidence type="ECO:0000313" key="10">
    <source>
        <dbReference type="EMBL" id="TLP74670.1"/>
    </source>
</evidence>
<dbReference type="AlphaFoldDB" id="A0A5R9A7Z6"/>
<dbReference type="Pfam" id="PF00696">
    <property type="entry name" value="AA_kinase"/>
    <property type="match status" value="1"/>
</dbReference>
<dbReference type="InterPro" id="IPR016181">
    <property type="entry name" value="Acyl_CoA_acyltransferase"/>
</dbReference>
<accession>A0A5R9A7Z6</accession>
<dbReference type="PANTHER" id="PTHR30602:SF12">
    <property type="entry name" value="AMINO-ACID ACETYLTRANSFERASE NAGS1, CHLOROPLASTIC-RELATED"/>
    <property type="match status" value="1"/>
</dbReference>
<sequence>MHDYVNWLRHASPYINSHRDCTFVVMLPGEGVEDPNFGNIVHDLVLLHSLGVRLVLVHGSRPQIEARLASHGLAPRFHRGLRVTDAPTLDCVIDAVGSLRISIEARLSMDMAASPMQGSRLRVTAGNFVTARPIGVVDGIDYHHTGEVRRIDRKGINRQLDERSIVLLSPLGYSPTGEIFNLACEDVAMRAAIDLGADKLILYGAERGLMDDAGKLVRELRPQQVPAHLERLGASYQGELLDAAAQACRAGVRRSHIVSFTEDGSLLSELFTRTGNGTLVAQEQFEQLREAGIEDVGGLLELIRPLEEQGILVRRSREVLEREIEQFSIVEREGLIIACAALYPIADSDSGELACLAVNPEYRHGGRGDDLLERIEQRARNLGLKTLYVLTTRTAHWFRERGFQPSSVDRLPAARASLYNYQRNSQVFEKTL</sequence>
<dbReference type="Gene3D" id="3.40.630.30">
    <property type="match status" value="1"/>
</dbReference>
<evidence type="ECO:0000256" key="6">
    <source>
        <dbReference type="ARBA" id="ARBA00023315"/>
    </source>
</evidence>
<evidence type="ECO:0000256" key="5">
    <source>
        <dbReference type="ARBA" id="ARBA00022679"/>
    </source>
</evidence>
<dbReference type="Proteomes" id="UP000307510">
    <property type="component" value="Unassembled WGS sequence"/>
</dbReference>
<comment type="pathway">
    <text evidence="1 8">Amino-acid biosynthesis; L-arginine biosynthesis; N(2)-acetyl-L-ornithine from L-glutamate: step 1/4.</text>
</comment>
<dbReference type="GO" id="GO:0006526">
    <property type="term" value="P:L-arginine biosynthetic process"/>
    <property type="evidence" value="ECO:0007669"/>
    <property type="project" value="UniProtKB-UniRule"/>
</dbReference>
<dbReference type="SUPFAM" id="SSF55729">
    <property type="entry name" value="Acyl-CoA N-acyltransferases (Nat)"/>
    <property type="match status" value="1"/>
</dbReference>
<dbReference type="InterPro" id="IPR001048">
    <property type="entry name" value="Asp/Glu/Uridylate_kinase"/>
</dbReference>
<keyword evidence="3 8" id="KW-0055">Arginine biosynthesis</keyword>
<protein>
    <recommendedName>
        <fullName evidence="8">Amino-acid acetyltransferase</fullName>
        <ecNumber evidence="8">2.3.1.1</ecNumber>
    </recommendedName>
    <alternativeName>
        <fullName evidence="8">N-acetylglutamate synthase</fullName>
        <shortName evidence="8">AGS</shortName>
        <shortName evidence="8">NAGS</shortName>
    </alternativeName>
</protein>
<evidence type="ECO:0000256" key="1">
    <source>
        <dbReference type="ARBA" id="ARBA00004925"/>
    </source>
</evidence>
<evidence type="ECO:0000256" key="8">
    <source>
        <dbReference type="HAMAP-Rule" id="MF_01105"/>
    </source>
</evidence>
<dbReference type="InterPro" id="IPR033719">
    <property type="entry name" value="NAGS_kin"/>
</dbReference>
<keyword evidence="4 8" id="KW-0028">Amino-acid biosynthesis</keyword>
<dbReference type="GO" id="GO:0004042">
    <property type="term" value="F:L-glutamate N-acetyltransferase activity"/>
    <property type="evidence" value="ECO:0007669"/>
    <property type="project" value="UniProtKB-UniRule"/>
</dbReference>
<dbReference type="HAMAP" id="MF_01105">
    <property type="entry name" value="N_acetyl_glu_synth"/>
    <property type="match status" value="1"/>
</dbReference>
<dbReference type="NCBIfam" id="TIGR01890">
    <property type="entry name" value="N-Ac-Glu-synth"/>
    <property type="match status" value="1"/>
</dbReference>
<comment type="caution">
    <text evidence="10">The sequence shown here is derived from an EMBL/GenBank/DDBJ whole genome shotgun (WGS) entry which is preliminary data.</text>
</comment>
<dbReference type="RefSeq" id="WP_138213773.1">
    <property type="nucleotide sequence ID" value="NZ_VASG01000003.1"/>
</dbReference>
<dbReference type="PANTHER" id="PTHR30602">
    <property type="entry name" value="AMINO-ACID ACETYLTRANSFERASE"/>
    <property type="match status" value="1"/>
</dbReference>
<dbReference type="CDD" id="cd04301">
    <property type="entry name" value="NAT_SF"/>
    <property type="match status" value="1"/>
</dbReference>
<dbReference type="UniPathway" id="UPA00068">
    <property type="reaction ID" value="UER00106"/>
</dbReference>